<protein>
    <recommendedName>
        <fullName evidence="5 11">Proline iminopeptidase</fullName>
        <shortName evidence="11">PIP</shortName>
        <ecNumber evidence="4 11">3.4.11.5</ecNumber>
    </recommendedName>
    <alternativeName>
        <fullName evidence="10 11">Prolyl aminopeptidase</fullName>
    </alternativeName>
</protein>
<reference evidence="15" key="3">
    <citation type="submission" date="2016-10" db="EMBL/GenBank/DDBJ databases">
        <authorList>
            <person name="de Groot N.N."/>
        </authorList>
    </citation>
    <scope>NUCLEOTIDE SEQUENCE [LARGE SCALE GENOMIC DNA]</scope>
    <source>
        <strain evidence="15">CCBAU85039</strain>
    </source>
</reference>
<keyword evidence="7 11" id="KW-0963">Cytoplasm</keyword>
<evidence type="ECO:0000256" key="7">
    <source>
        <dbReference type="ARBA" id="ARBA00022490"/>
    </source>
</evidence>
<evidence type="ECO:0000313" key="17">
    <source>
        <dbReference type="Proteomes" id="UP000183063"/>
    </source>
</evidence>
<evidence type="ECO:0000256" key="4">
    <source>
        <dbReference type="ARBA" id="ARBA00012568"/>
    </source>
</evidence>
<accession>A0A1H8LQ92</accession>
<evidence type="ECO:0000259" key="14">
    <source>
        <dbReference type="Pfam" id="PF00561"/>
    </source>
</evidence>
<evidence type="ECO:0000256" key="1">
    <source>
        <dbReference type="ARBA" id="ARBA00001585"/>
    </source>
</evidence>
<dbReference type="SUPFAM" id="SSF53474">
    <property type="entry name" value="alpha/beta-Hydrolases"/>
    <property type="match status" value="1"/>
</dbReference>
<dbReference type="Gene3D" id="3.40.50.1820">
    <property type="entry name" value="alpha/beta hydrolase"/>
    <property type="match status" value="1"/>
</dbReference>
<evidence type="ECO:0000256" key="9">
    <source>
        <dbReference type="ARBA" id="ARBA00022801"/>
    </source>
</evidence>
<feature type="active site" description="Proton donor" evidence="12">
    <location>
        <position position="298"/>
    </location>
</feature>
<dbReference type="GO" id="GO:0004177">
    <property type="term" value="F:aminopeptidase activity"/>
    <property type="evidence" value="ECO:0007669"/>
    <property type="project" value="UniProtKB-UniRule"/>
</dbReference>
<evidence type="ECO:0000256" key="6">
    <source>
        <dbReference type="ARBA" id="ARBA00022438"/>
    </source>
</evidence>
<dbReference type="GO" id="GO:0005737">
    <property type="term" value="C:cytoplasm"/>
    <property type="evidence" value="ECO:0007669"/>
    <property type="project" value="UniProtKB-SubCell"/>
</dbReference>
<reference evidence="16 18" key="2">
    <citation type="submission" date="2016-10" db="EMBL/GenBank/DDBJ databases">
        <authorList>
            <person name="Varghese N."/>
            <person name="Submissions S."/>
        </authorList>
    </citation>
    <scope>NUCLEOTIDE SEQUENCE [LARGE SCALE GENOMIC DNA]</scope>
    <source>
        <strain evidence="16 18">CGMCC 1.7071</strain>
    </source>
</reference>
<evidence type="ECO:0000256" key="8">
    <source>
        <dbReference type="ARBA" id="ARBA00022670"/>
    </source>
</evidence>
<name>A0A1H8LQ92_9HYPH</name>
<evidence type="ECO:0000256" key="10">
    <source>
        <dbReference type="ARBA" id="ARBA00029605"/>
    </source>
</evidence>
<evidence type="ECO:0000313" key="16">
    <source>
        <dbReference type="EMBL" id="SEO07254.1"/>
    </source>
</evidence>
<keyword evidence="6 11" id="KW-0031">Aminopeptidase</keyword>
<dbReference type="EMBL" id="FOCV01000011">
    <property type="protein sequence ID" value="SEO07254.1"/>
    <property type="molecule type" value="Genomic_DNA"/>
</dbReference>
<evidence type="ECO:0000256" key="11">
    <source>
        <dbReference type="PIRNR" id="PIRNR006431"/>
    </source>
</evidence>
<reference evidence="17" key="1">
    <citation type="submission" date="2016-10" db="EMBL/GenBank/DDBJ databases">
        <authorList>
            <person name="Wibberg D."/>
        </authorList>
    </citation>
    <scope>NUCLEOTIDE SEQUENCE [LARGE SCALE GENOMIC DNA]</scope>
</reference>
<dbReference type="Proteomes" id="UP000198939">
    <property type="component" value="Unassembled WGS sequence"/>
</dbReference>
<dbReference type="InterPro" id="IPR000073">
    <property type="entry name" value="AB_hydrolase_1"/>
</dbReference>
<evidence type="ECO:0000256" key="12">
    <source>
        <dbReference type="PIRSR" id="PIRSR006431-1"/>
    </source>
</evidence>
<comment type="subcellular location">
    <subcellularLocation>
        <location evidence="2 11">Cytoplasm</location>
    </subcellularLocation>
</comment>
<dbReference type="AlphaFoldDB" id="A0A1H8LQ92"/>
<dbReference type="PRINTS" id="PR00793">
    <property type="entry name" value="PROAMNOPTASE"/>
</dbReference>
<dbReference type="EMBL" id="FNXB01000013">
    <property type="protein sequence ID" value="SEH89846.1"/>
    <property type="molecule type" value="Genomic_DNA"/>
</dbReference>
<evidence type="ECO:0000256" key="2">
    <source>
        <dbReference type="ARBA" id="ARBA00004496"/>
    </source>
</evidence>
<feature type="active site" evidence="12">
    <location>
        <position position="270"/>
    </location>
</feature>
<evidence type="ECO:0000256" key="5">
    <source>
        <dbReference type="ARBA" id="ARBA00021843"/>
    </source>
</evidence>
<comment type="similarity">
    <text evidence="3 11 13">Belongs to the peptidase S33 family.</text>
</comment>
<keyword evidence="9 11" id="KW-0378">Hydrolase</keyword>
<dbReference type="Proteomes" id="UP000183063">
    <property type="component" value="Unassembled WGS sequence"/>
</dbReference>
<dbReference type="EC" id="3.4.11.5" evidence="4 11"/>
<evidence type="ECO:0000313" key="18">
    <source>
        <dbReference type="Proteomes" id="UP000198939"/>
    </source>
</evidence>
<dbReference type="OrthoDB" id="9796770at2"/>
<dbReference type="InterPro" id="IPR005944">
    <property type="entry name" value="Pro_iminopeptidase"/>
</dbReference>
<keyword evidence="8 11" id="KW-0645">Protease</keyword>
<dbReference type="STRING" id="501024.RTCCBAU85039_2940"/>
<dbReference type="InterPro" id="IPR002410">
    <property type="entry name" value="Peptidase_S33"/>
</dbReference>
<gene>
    <name evidence="15" type="primary">pip_2</name>
    <name evidence="15" type="ORF">RTCCBAU85039_2940</name>
    <name evidence="16" type="ORF">SAMN05216228_101199</name>
</gene>
<feature type="domain" description="AB hydrolase-1" evidence="14">
    <location>
        <begin position="38"/>
        <end position="304"/>
    </location>
</feature>
<proteinExistence type="inferred from homology"/>
<evidence type="ECO:0000313" key="15">
    <source>
        <dbReference type="EMBL" id="SEH89846.1"/>
    </source>
</evidence>
<dbReference type="PIRSF" id="PIRSF006431">
    <property type="entry name" value="Pept_S33"/>
    <property type="match status" value="1"/>
</dbReference>
<dbReference type="GO" id="GO:0006508">
    <property type="term" value="P:proteolysis"/>
    <property type="evidence" value="ECO:0007669"/>
    <property type="project" value="UniProtKB-KW"/>
</dbReference>
<evidence type="ECO:0000256" key="13">
    <source>
        <dbReference type="RuleBase" id="RU003421"/>
    </source>
</evidence>
<dbReference type="PANTHER" id="PTHR43722">
    <property type="entry name" value="PROLINE IMINOPEPTIDASE"/>
    <property type="match status" value="1"/>
</dbReference>
<feature type="active site" description="Nucleophile" evidence="12">
    <location>
        <position position="115"/>
    </location>
</feature>
<dbReference type="Pfam" id="PF00561">
    <property type="entry name" value="Abhydrolase_1"/>
    <property type="match status" value="1"/>
</dbReference>
<dbReference type="NCBIfam" id="TIGR01249">
    <property type="entry name" value="pro_imino_pep_1"/>
    <property type="match status" value="1"/>
</dbReference>
<sequence>MPIIYPEIEPYEHGFLDVGDGQRLYWETCGNPGGLPALYLHGGPGSGCSTFARRYFDPSVYRIVLFDQRNCGRSLPNAADMGTELGTNTTWHLVEDIGKLRRHLQVTNWLLLGTSWGSTLALAYAQTYPACIREIVLAGVTTTRRSEIEWLTHGMASLFPMERDRLLNALPADFRQLGVVEGYHRLLNSPDLGIRLEAACNWHDWEAASILLADPMGLPRRWQDPRYLLTRARIITHYFRNLAWLDDGVLLRNVGRLADIPGVFVQGRLDLEAPLVTAWELSKAWPQSRLVIVENAAHSASHEGLAGAIVDATDTFGKIPQK</sequence>
<dbReference type="PANTHER" id="PTHR43722:SF1">
    <property type="entry name" value="PROLINE IMINOPEPTIDASE"/>
    <property type="match status" value="1"/>
</dbReference>
<organism evidence="15 17">
    <name type="scientific">Rhizobium tibeticum</name>
    <dbReference type="NCBI Taxonomy" id="501024"/>
    <lineage>
        <taxon>Bacteria</taxon>
        <taxon>Pseudomonadati</taxon>
        <taxon>Pseudomonadota</taxon>
        <taxon>Alphaproteobacteria</taxon>
        <taxon>Hyphomicrobiales</taxon>
        <taxon>Rhizobiaceae</taxon>
        <taxon>Rhizobium/Agrobacterium group</taxon>
        <taxon>Rhizobium</taxon>
    </lineage>
</organism>
<evidence type="ECO:0000256" key="3">
    <source>
        <dbReference type="ARBA" id="ARBA00010088"/>
    </source>
</evidence>
<keyword evidence="18" id="KW-1185">Reference proteome</keyword>
<dbReference type="RefSeq" id="WP_072376241.1">
    <property type="nucleotide sequence ID" value="NZ_FNXB01000013.1"/>
</dbReference>
<dbReference type="InterPro" id="IPR029058">
    <property type="entry name" value="AB_hydrolase_fold"/>
</dbReference>
<comment type="catalytic activity">
    <reaction evidence="1 11 13">
        <text>Release of N-terminal proline from a peptide.</text>
        <dbReference type="EC" id="3.4.11.5"/>
    </reaction>
</comment>